<evidence type="ECO:0000313" key="1">
    <source>
        <dbReference type="EMBL" id="TCE41439.1"/>
    </source>
</evidence>
<accession>A0A4R0TGN9</accession>
<gene>
    <name evidence="1" type="ORF">MCC10043_0811</name>
    <name evidence="2" type="ORF">MCC10100_0969</name>
</gene>
<dbReference type="EMBL" id="SHST01000023">
    <property type="protein sequence ID" value="TCF39717.1"/>
    <property type="molecule type" value="Genomic_DNA"/>
</dbReference>
<dbReference type="Proteomes" id="UP000292260">
    <property type="component" value="Unassembled WGS sequence"/>
</dbReference>
<reference evidence="2" key="2">
    <citation type="submission" date="2019-02" db="EMBL/GenBank/DDBJ databases">
        <authorList>
            <person name="Odamaki T."/>
        </authorList>
    </citation>
    <scope>NUCLEOTIDE SEQUENCE</scope>
    <source>
        <strain evidence="1">MCC10043</strain>
        <strain evidence="2">MCC10100</strain>
    </source>
</reference>
<organism evidence="2 4">
    <name type="scientific">Bifidobacterium longum subsp. longum</name>
    <dbReference type="NCBI Taxonomy" id="1679"/>
    <lineage>
        <taxon>Bacteria</taxon>
        <taxon>Bacillati</taxon>
        <taxon>Actinomycetota</taxon>
        <taxon>Actinomycetes</taxon>
        <taxon>Bifidobacteriales</taxon>
        <taxon>Bifidobacteriaceae</taxon>
        <taxon>Bifidobacterium</taxon>
    </lineage>
</organism>
<evidence type="ECO:0000313" key="3">
    <source>
        <dbReference type="Proteomes" id="UP000292260"/>
    </source>
</evidence>
<dbReference type="RefSeq" id="WP_065437123.1">
    <property type="nucleotide sequence ID" value="NZ_BCYK01000030.1"/>
</dbReference>
<comment type="caution">
    <text evidence="2">The sequence shown here is derived from an EMBL/GenBank/DDBJ whole genome shotgun (WGS) entry which is preliminary data.</text>
</comment>
<evidence type="ECO:0000313" key="2">
    <source>
        <dbReference type="EMBL" id="TCF39717.1"/>
    </source>
</evidence>
<reference evidence="3 4" key="1">
    <citation type="journal article" date="2018" name="Sci. Rep.">
        <title>Genomic diversity and distribution of Bifidobacterium longum subsp. longum across the human lifespan.</title>
        <authorList>
            <person name="Odamaki T."/>
            <person name="Bottacini F."/>
            <person name="Kato K."/>
            <person name="Mitsuyama E."/>
            <person name="Yoshida K."/>
            <person name="Horigome A."/>
            <person name="Xiao J.Z."/>
            <person name="van Sinderen D."/>
        </authorList>
    </citation>
    <scope>NUCLEOTIDE SEQUENCE [LARGE SCALE GENOMIC DNA]</scope>
    <source>
        <strain evidence="1 3">MCC10043</strain>
        <strain evidence="2 4">MCC10100</strain>
    </source>
</reference>
<sequence>MFKRIFWVGVGVAIGIVAVTKAQAYVKANTPDAARQFLLGPDQDNVPMKTLEGLVNEFNATRRAREAELNRQYIAHAALPSSH</sequence>
<dbReference type="AlphaFoldDB" id="A0A4R0TGN9"/>
<evidence type="ECO:0000313" key="4">
    <source>
        <dbReference type="Proteomes" id="UP000294241"/>
    </source>
</evidence>
<dbReference type="EMBL" id="SHQU01000016">
    <property type="protein sequence ID" value="TCE41439.1"/>
    <property type="molecule type" value="Genomic_DNA"/>
</dbReference>
<protein>
    <submittedName>
        <fullName evidence="1 2">Secreted protein</fullName>
    </submittedName>
</protein>
<dbReference type="Proteomes" id="UP000294241">
    <property type="component" value="Unassembled WGS sequence"/>
</dbReference>
<proteinExistence type="predicted"/>
<name>A0A4R0TGN9_BIFLL</name>